<accession>A0A914D5J1</accession>
<comment type="function">
    <text evidence="1">E3 ubiquitin-protein ligase. Component of the ribosome quality control complex (RQC), a ribosome-associated complex that mediates ubiquitination and extraction of incompletely synthesized nascent chains for proteasomal degradation.</text>
</comment>
<name>A0A914D5J1_9BILA</name>
<dbReference type="GO" id="GO:0008270">
    <property type="term" value="F:zinc ion binding"/>
    <property type="evidence" value="ECO:0007669"/>
    <property type="project" value="UniProtKB-KW"/>
</dbReference>
<dbReference type="AlphaFoldDB" id="A0A914D5J1"/>
<keyword evidence="1" id="KW-0479">Metal-binding</keyword>
<evidence type="ECO:0000256" key="2">
    <source>
        <dbReference type="SAM" id="MobiDB-lite"/>
    </source>
</evidence>
<dbReference type="GO" id="GO:1990116">
    <property type="term" value="P:ribosome-associated ubiquitin-dependent protein catabolic process"/>
    <property type="evidence" value="ECO:0007669"/>
    <property type="project" value="UniProtKB-UniRule"/>
</dbReference>
<comment type="pathway">
    <text evidence="1">Protein modification; protein ubiquitination.</text>
</comment>
<dbReference type="GO" id="GO:1990112">
    <property type="term" value="C:RQC complex"/>
    <property type="evidence" value="ECO:0007669"/>
    <property type="project" value="UniProtKB-UniRule"/>
</dbReference>
<dbReference type="PANTHER" id="PTHR12389">
    <property type="entry name" value="ZINC FINGER PROTEIN 294"/>
    <property type="match status" value="1"/>
</dbReference>
<evidence type="ECO:0000313" key="5">
    <source>
        <dbReference type="WBParaSite" id="ACRNAN_scaffold18839.g22304.t1"/>
    </source>
</evidence>
<comment type="subunit">
    <text evidence="1">Component of the ribosome quality control complex (RQC).</text>
</comment>
<evidence type="ECO:0000256" key="1">
    <source>
        <dbReference type="RuleBase" id="RU367090"/>
    </source>
</evidence>
<organism evidence="4 5">
    <name type="scientific">Acrobeloides nanus</name>
    <dbReference type="NCBI Taxonomy" id="290746"/>
    <lineage>
        <taxon>Eukaryota</taxon>
        <taxon>Metazoa</taxon>
        <taxon>Ecdysozoa</taxon>
        <taxon>Nematoda</taxon>
        <taxon>Chromadorea</taxon>
        <taxon>Rhabditida</taxon>
        <taxon>Tylenchina</taxon>
        <taxon>Cephalobomorpha</taxon>
        <taxon>Cephaloboidea</taxon>
        <taxon>Cephalobidae</taxon>
        <taxon>Acrobeloides</taxon>
    </lineage>
</organism>
<dbReference type="WBParaSite" id="ACRNAN_scaffold18839.g22304.t1">
    <property type="protein sequence ID" value="ACRNAN_scaffold18839.g22304.t1"/>
    <property type="gene ID" value="ACRNAN_scaffold18839.g22304"/>
</dbReference>
<dbReference type="EC" id="2.3.2.27" evidence="1"/>
<evidence type="ECO:0000259" key="3">
    <source>
        <dbReference type="Pfam" id="PF22958"/>
    </source>
</evidence>
<dbReference type="GO" id="GO:0043023">
    <property type="term" value="F:ribosomal large subunit binding"/>
    <property type="evidence" value="ECO:0007669"/>
    <property type="project" value="TreeGrafter"/>
</dbReference>
<keyword evidence="4" id="KW-1185">Reference proteome</keyword>
<keyword evidence="1" id="KW-0833">Ubl conjugation pathway</keyword>
<feature type="region of interest" description="Disordered" evidence="2">
    <location>
        <begin position="68"/>
        <end position="117"/>
    </location>
</feature>
<evidence type="ECO:0000313" key="4">
    <source>
        <dbReference type="Proteomes" id="UP000887540"/>
    </source>
</evidence>
<keyword evidence="1" id="KW-0863">Zinc-finger</keyword>
<dbReference type="Proteomes" id="UP000887540">
    <property type="component" value="Unplaced"/>
</dbReference>
<dbReference type="InterPro" id="IPR054476">
    <property type="entry name" value="Ltn1_N"/>
</dbReference>
<feature type="domain" description="E3 ubiquitin-protein ligase listerin N-terminal" evidence="3">
    <location>
        <begin position="187"/>
        <end position="239"/>
    </location>
</feature>
<comment type="similarity">
    <text evidence="1">Belongs to the LTN1 family.</text>
</comment>
<dbReference type="InterPro" id="IPR039795">
    <property type="entry name" value="LTN1/Rkr1"/>
</dbReference>
<protein>
    <recommendedName>
        <fullName evidence="1">E3 ubiquitin-protein ligase listerin</fullName>
        <ecNumber evidence="1">2.3.2.27</ecNumber>
    </recommendedName>
    <alternativeName>
        <fullName evidence="1">RING-type E3 ubiquitin transferase listerin</fullName>
    </alternativeName>
</protein>
<dbReference type="GO" id="GO:0061630">
    <property type="term" value="F:ubiquitin protein ligase activity"/>
    <property type="evidence" value="ECO:0007669"/>
    <property type="project" value="UniProtKB-UniRule"/>
</dbReference>
<feature type="compositionally biased region" description="Gly residues" evidence="2">
    <location>
        <begin position="93"/>
        <end position="109"/>
    </location>
</feature>
<keyword evidence="1" id="KW-0808">Transferase</keyword>
<dbReference type="Pfam" id="PF22958">
    <property type="entry name" value="Ltn1_1st"/>
    <property type="match status" value="1"/>
</dbReference>
<sequence>MGLPLHLDVLKIDDGSMDAVLDAVRNIGDEIDRLKNIMDILPQNLLDYGRLKIILAILEYEYGTERREGAPRQLDTGSTQSGPSRAQSSATRGGRGGGRYSNGGRGGGRSQTNTFPKKTFKPKRRFIAIINMSKNQRRKGNAQTASSSRAAELLQSSGIPLPALLGLDTSSVDIPDAFADEFGPNVDPEFRIALKKLSKRDSFTREKAVKELADLLNNSNYEQTKNSFSAFASSYSKLVT</sequence>
<dbReference type="GO" id="GO:0072344">
    <property type="term" value="P:rescue of stalled ribosome"/>
    <property type="evidence" value="ECO:0007669"/>
    <property type="project" value="UniProtKB-UniRule"/>
</dbReference>
<proteinExistence type="inferred from homology"/>
<dbReference type="PANTHER" id="PTHR12389:SF0">
    <property type="entry name" value="E3 UBIQUITIN-PROTEIN LIGASE LISTERIN"/>
    <property type="match status" value="1"/>
</dbReference>
<dbReference type="GO" id="GO:0005829">
    <property type="term" value="C:cytosol"/>
    <property type="evidence" value="ECO:0007669"/>
    <property type="project" value="UniProtKB-UniRule"/>
</dbReference>
<reference evidence="5" key="1">
    <citation type="submission" date="2022-11" db="UniProtKB">
        <authorList>
            <consortium name="WormBaseParasite"/>
        </authorList>
    </citation>
    <scope>IDENTIFICATION</scope>
</reference>
<keyword evidence="1" id="KW-0862">Zinc</keyword>
<comment type="catalytic activity">
    <reaction evidence="1">
        <text>S-ubiquitinyl-[E2 ubiquitin-conjugating enzyme]-L-cysteine + [acceptor protein]-L-lysine = [E2 ubiquitin-conjugating enzyme]-L-cysteine + N(6)-ubiquitinyl-[acceptor protein]-L-lysine.</text>
        <dbReference type="EC" id="2.3.2.27"/>
    </reaction>
</comment>